<evidence type="ECO:0000256" key="2">
    <source>
        <dbReference type="ARBA" id="ARBA00006257"/>
    </source>
</evidence>
<comment type="subcellular location">
    <subcellularLocation>
        <location evidence="1">Cell membrane</location>
        <topology evidence="1">Multi-pass membrane protein</topology>
    </subcellularLocation>
</comment>
<proteinExistence type="inferred from homology"/>
<evidence type="ECO:0000313" key="8">
    <source>
        <dbReference type="EMBL" id="RUL81630.1"/>
    </source>
</evidence>
<dbReference type="OrthoDB" id="9805111at2"/>
<feature type="transmembrane region" description="Helical" evidence="7">
    <location>
        <begin position="88"/>
        <end position="107"/>
    </location>
</feature>
<keyword evidence="5 7" id="KW-1133">Transmembrane helix</keyword>
<dbReference type="PANTHER" id="PTHR30587:SF0">
    <property type="entry name" value="FLAGELLAR BIOSYNTHETIC PROTEIN FLIP"/>
    <property type="match status" value="1"/>
</dbReference>
<feature type="transmembrane region" description="Helical" evidence="7">
    <location>
        <begin position="49"/>
        <end position="76"/>
    </location>
</feature>
<dbReference type="InterPro" id="IPR005838">
    <property type="entry name" value="T3SS_IM_P"/>
</dbReference>
<evidence type="ECO:0000256" key="6">
    <source>
        <dbReference type="ARBA" id="ARBA00023136"/>
    </source>
</evidence>
<keyword evidence="8" id="KW-0969">Cilium</keyword>
<keyword evidence="8" id="KW-0282">Flagellum</keyword>
<evidence type="ECO:0000256" key="5">
    <source>
        <dbReference type="ARBA" id="ARBA00022989"/>
    </source>
</evidence>
<keyword evidence="3" id="KW-1003">Cell membrane</keyword>
<comment type="similarity">
    <text evidence="2">Belongs to the FliP/MopC/SpaP family.</text>
</comment>
<organism evidence="8 9">
    <name type="scientific">Tautonia sociabilis</name>
    <dbReference type="NCBI Taxonomy" id="2080755"/>
    <lineage>
        <taxon>Bacteria</taxon>
        <taxon>Pseudomonadati</taxon>
        <taxon>Planctomycetota</taxon>
        <taxon>Planctomycetia</taxon>
        <taxon>Isosphaerales</taxon>
        <taxon>Isosphaeraceae</taxon>
        <taxon>Tautonia</taxon>
    </lineage>
</organism>
<keyword evidence="9" id="KW-1185">Reference proteome</keyword>
<evidence type="ECO:0000256" key="1">
    <source>
        <dbReference type="ARBA" id="ARBA00004651"/>
    </source>
</evidence>
<dbReference type="AlphaFoldDB" id="A0A432MC77"/>
<evidence type="ECO:0000313" key="9">
    <source>
        <dbReference type="Proteomes" id="UP000280296"/>
    </source>
</evidence>
<evidence type="ECO:0000256" key="7">
    <source>
        <dbReference type="SAM" id="Phobius"/>
    </source>
</evidence>
<dbReference type="GO" id="GO:0005886">
    <property type="term" value="C:plasma membrane"/>
    <property type="evidence" value="ECO:0007669"/>
    <property type="project" value="UniProtKB-SubCell"/>
</dbReference>
<dbReference type="Pfam" id="PF00813">
    <property type="entry name" value="FliP"/>
    <property type="match status" value="1"/>
</dbReference>
<protein>
    <submittedName>
        <fullName evidence="8">Flagellar biosynthetic protein FliP</fullName>
    </submittedName>
</protein>
<dbReference type="PANTHER" id="PTHR30587">
    <property type="entry name" value="FLAGELLAR BIOSYNTHETIC PROTEIN FLIP"/>
    <property type="match status" value="1"/>
</dbReference>
<keyword evidence="6 7" id="KW-0472">Membrane</keyword>
<keyword evidence="4 7" id="KW-0812">Transmembrane</keyword>
<dbReference type="GO" id="GO:0009306">
    <property type="term" value="P:protein secretion"/>
    <property type="evidence" value="ECO:0007669"/>
    <property type="project" value="InterPro"/>
</dbReference>
<sequence>MGLDPSLFEVGTIDEAVSPASTRPIPDEGVGPTPTAREELERAARTVGLFAAVSLAPVAVLMATAFVRINVVLLLLRQAIGSPQVPGNQVVTVLSLLLTALVMAPAAESVYRDAIRPYADGELPAEEAWRIGSGPIKAFMVDQIERTGHRHYLEALEARIRPADGEETPGLAEGTAPGSLPMRAVAPAFLISELTTALWIGFLIYLPFLVIDLVVSAVLAATGLIMLPPTQVAMPLKLAVFVLADGWWLVADALLRTFALGSPGAG</sequence>
<reference evidence="8 9" key="1">
    <citation type="submission" date="2018-12" db="EMBL/GenBank/DDBJ databases">
        <authorList>
            <person name="Toschakov S.V."/>
        </authorList>
    </citation>
    <scope>NUCLEOTIDE SEQUENCE [LARGE SCALE GENOMIC DNA]</scope>
    <source>
        <strain evidence="8 9">GM2012</strain>
    </source>
</reference>
<keyword evidence="8" id="KW-0966">Cell projection</keyword>
<evidence type="ECO:0000256" key="3">
    <source>
        <dbReference type="ARBA" id="ARBA00022475"/>
    </source>
</evidence>
<reference evidence="8 9" key="2">
    <citation type="submission" date="2019-01" db="EMBL/GenBank/DDBJ databases">
        <title>Tautonia sociabilis, a novel thermotolerant planctomycete of Isosphaeraceae family, isolated from a 4000 m deep subterranean habitat.</title>
        <authorList>
            <person name="Kovaleva O.L."/>
            <person name="Elcheninov A.G."/>
            <person name="Van Heerden E."/>
            <person name="Toshchakov S.V."/>
            <person name="Novikov A."/>
            <person name="Bonch-Osmolovskaya E.A."/>
            <person name="Kublanov I.V."/>
        </authorList>
    </citation>
    <scope>NUCLEOTIDE SEQUENCE [LARGE SCALE GENOMIC DNA]</scope>
    <source>
        <strain evidence="8 9">GM2012</strain>
    </source>
</reference>
<accession>A0A432MC77</accession>
<comment type="caution">
    <text evidence="8">The sequence shown here is derived from an EMBL/GenBank/DDBJ whole genome shotgun (WGS) entry which is preliminary data.</text>
</comment>
<dbReference type="EMBL" id="RYZH01000089">
    <property type="protein sequence ID" value="RUL81630.1"/>
    <property type="molecule type" value="Genomic_DNA"/>
</dbReference>
<name>A0A432MC77_9BACT</name>
<dbReference type="Proteomes" id="UP000280296">
    <property type="component" value="Unassembled WGS sequence"/>
</dbReference>
<evidence type="ECO:0000256" key="4">
    <source>
        <dbReference type="ARBA" id="ARBA00022692"/>
    </source>
</evidence>
<dbReference type="PRINTS" id="PR01302">
    <property type="entry name" value="TYPE3IMPPROT"/>
</dbReference>
<gene>
    <name evidence="8" type="ORF">TsocGM_24880</name>
</gene>
<feature type="transmembrane region" description="Helical" evidence="7">
    <location>
        <begin position="197"/>
        <end position="226"/>
    </location>
</feature>